<dbReference type="InterPro" id="IPR051677">
    <property type="entry name" value="AfsR-DnrI-RedD_regulator"/>
</dbReference>
<dbReference type="Pfam" id="PF00486">
    <property type="entry name" value="Trans_reg_C"/>
    <property type="match status" value="1"/>
</dbReference>
<organism evidence="7 8">
    <name type="scientific">Actinokineospora diospyrosa</name>
    <dbReference type="NCBI Taxonomy" id="103728"/>
    <lineage>
        <taxon>Bacteria</taxon>
        <taxon>Bacillati</taxon>
        <taxon>Actinomycetota</taxon>
        <taxon>Actinomycetes</taxon>
        <taxon>Pseudonocardiales</taxon>
        <taxon>Pseudonocardiaceae</taxon>
        <taxon>Actinokineospora</taxon>
    </lineage>
</organism>
<reference evidence="7 8" key="1">
    <citation type="submission" date="2022-06" db="EMBL/GenBank/DDBJ databases">
        <title>Genomic Encyclopedia of Archaeal and Bacterial Type Strains, Phase II (KMG-II): from individual species to whole genera.</title>
        <authorList>
            <person name="Goeker M."/>
        </authorList>
    </citation>
    <scope>NUCLEOTIDE SEQUENCE [LARGE SCALE GENOMIC DNA]</scope>
    <source>
        <strain evidence="7 8">DSM 44255</strain>
    </source>
</reference>
<dbReference type="InterPro" id="IPR016032">
    <property type="entry name" value="Sig_transdc_resp-reg_C-effctor"/>
</dbReference>
<comment type="similarity">
    <text evidence="1">Belongs to the AfsR/DnrI/RedD regulatory family.</text>
</comment>
<evidence type="ECO:0000259" key="6">
    <source>
        <dbReference type="PROSITE" id="PS51755"/>
    </source>
</evidence>
<evidence type="ECO:0000256" key="4">
    <source>
        <dbReference type="ARBA" id="ARBA00023163"/>
    </source>
</evidence>
<dbReference type="Pfam" id="PF03704">
    <property type="entry name" value="BTAD"/>
    <property type="match status" value="1"/>
</dbReference>
<evidence type="ECO:0000313" key="7">
    <source>
        <dbReference type="EMBL" id="MCP2272678.1"/>
    </source>
</evidence>
<name>A0ABT1IJ47_9PSEU</name>
<dbReference type="InterPro" id="IPR036388">
    <property type="entry name" value="WH-like_DNA-bd_sf"/>
</dbReference>
<dbReference type="RefSeq" id="WP_253889601.1">
    <property type="nucleotide sequence ID" value="NZ_BAAAVB010000008.1"/>
</dbReference>
<accession>A0ABT1IJ47</accession>
<dbReference type="PROSITE" id="PS51755">
    <property type="entry name" value="OMPR_PHOB"/>
    <property type="match status" value="1"/>
</dbReference>
<dbReference type="SUPFAM" id="SSF48452">
    <property type="entry name" value="TPR-like"/>
    <property type="match status" value="1"/>
</dbReference>
<dbReference type="SUPFAM" id="SSF46894">
    <property type="entry name" value="C-terminal effector domain of the bipartite response regulators"/>
    <property type="match status" value="1"/>
</dbReference>
<dbReference type="EMBL" id="JAMTCO010000013">
    <property type="protein sequence ID" value="MCP2272678.1"/>
    <property type="molecule type" value="Genomic_DNA"/>
</dbReference>
<dbReference type="GO" id="GO:0003677">
    <property type="term" value="F:DNA binding"/>
    <property type="evidence" value="ECO:0007669"/>
    <property type="project" value="UniProtKB-KW"/>
</dbReference>
<keyword evidence="3 5" id="KW-0238">DNA-binding</keyword>
<comment type="caution">
    <text evidence="7">The sequence shown here is derived from an EMBL/GenBank/DDBJ whole genome shotgun (WGS) entry which is preliminary data.</text>
</comment>
<dbReference type="PANTHER" id="PTHR35807:SF1">
    <property type="entry name" value="TRANSCRIPTIONAL REGULATOR REDD"/>
    <property type="match status" value="1"/>
</dbReference>
<evidence type="ECO:0000256" key="3">
    <source>
        <dbReference type="ARBA" id="ARBA00023125"/>
    </source>
</evidence>
<evidence type="ECO:0000256" key="5">
    <source>
        <dbReference type="PROSITE-ProRule" id="PRU01091"/>
    </source>
</evidence>
<gene>
    <name evidence="7" type="ORF">LV75_005204</name>
</gene>
<feature type="DNA-binding region" description="OmpR/PhoB-type" evidence="5">
    <location>
        <begin position="1"/>
        <end position="93"/>
    </location>
</feature>
<dbReference type="InterPro" id="IPR001867">
    <property type="entry name" value="OmpR/PhoB-type_DNA-bd"/>
</dbReference>
<evidence type="ECO:0000256" key="1">
    <source>
        <dbReference type="ARBA" id="ARBA00005820"/>
    </source>
</evidence>
<dbReference type="InterPro" id="IPR011990">
    <property type="entry name" value="TPR-like_helical_dom_sf"/>
</dbReference>
<keyword evidence="4" id="KW-0804">Transcription</keyword>
<proteinExistence type="inferred from homology"/>
<dbReference type="PANTHER" id="PTHR35807">
    <property type="entry name" value="TRANSCRIPTIONAL REGULATOR REDD-RELATED"/>
    <property type="match status" value="1"/>
</dbReference>
<dbReference type="Gene3D" id="1.25.40.10">
    <property type="entry name" value="Tetratricopeptide repeat domain"/>
    <property type="match status" value="1"/>
</dbReference>
<dbReference type="SMART" id="SM00862">
    <property type="entry name" value="Trans_reg_C"/>
    <property type="match status" value="1"/>
</dbReference>
<dbReference type="SMART" id="SM01043">
    <property type="entry name" value="BTAD"/>
    <property type="match status" value="1"/>
</dbReference>
<dbReference type="Proteomes" id="UP001205185">
    <property type="component" value="Unassembled WGS sequence"/>
</dbReference>
<keyword evidence="8" id="KW-1185">Reference proteome</keyword>
<evidence type="ECO:0000256" key="2">
    <source>
        <dbReference type="ARBA" id="ARBA00023015"/>
    </source>
</evidence>
<sequence length="260" mass="28850">MDVQIRLLGAVELLVDGRHRAVGHARQRCVLAALAVDANRPVGYEQLVSRVWGEDLPREPRGALYGYIHRLRRALADVREVRLERGPGCYTLAAAPDVVDLHRFERLATAVRRETVDSRLVELSDEAVGTWHGVRAFEGLDTAWFEAARELAHQRRYLVETARTDAVLRLGRGSEVVADLFARVRAHPFDEVAAAQLMLALHGVGRTADALTIHRDLCRRLLDHLGTNPGEAIHRAFHRLLQGFEPPASRSPVATVAGSP</sequence>
<protein>
    <submittedName>
        <fullName evidence="7">DNA-binding transcriptional activator of the SARP family</fullName>
    </submittedName>
</protein>
<evidence type="ECO:0000313" key="8">
    <source>
        <dbReference type="Proteomes" id="UP001205185"/>
    </source>
</evidence>
<feature type="domain" description="OmpR/PhoB-type" evidence="6">
    <location>
        <begin position="1"/>
        <end position="93"/>
    </location>
</feature>
<dbReference type="InterPro" id="IPR005158">
    <property type="entry name" value="BTAD"/>
</dbReference>
<keyword evidence="2" id="KW-0805">Transcription regulation</keyword>
<dbReference type="Gene3D" id="1.10.10.10">
    <property type="entry name" value="Winged helix-like DNA-binding domain superfamily/Winged helix DNA-binding domain"/>
    <property type="match status" value="1"/>
</dbReference>